<dbReference type="PRINTS" id="PR00411">
    <property type="entry name" value="PNDRDTASEI"/>
</dbReference>
<evidence type="ECO:0000256" key="3">
    <source>
        <dbReference type="ARBA" id="ARBA00022827"/>
    </source>
</evidence>
<dbReference type="RefSeq" id="WP_269604778.1">
    <property type="nucleotide sequence ID" value="NZ_JAPWIJ010000005.1"/>
</dbReference>
<dbReference type="Gene3D" id="3.50.50.60">
    <property type="entry name" value="FAD/NAD(P)-binding domain"/>
    <property type="match status" value="2"/>
</dbReference>
<keyword evidence="8" id="KW-1185">Reference proteome</keyword>
<dbReference type="SUPFAM" id="SSF51905">
    <property type="entry name" value="FAD/NAD(P)-binding domain"/>
    <property type="match status" value="2"/>
</dbReference>
<dbReference type="Pfam" id="PF14759">
    <property type="entry name" value="Reductase_C"/>
    <property type="match status" value="1"/>
</dbReference>
<accession>A0ABT4MF05</accession>
<dbReference type="InterPro" id="IPR036188">
    <property type="entry name" value="FAD/NAD-bd_sf"/>
</dbReference>
<evidence type="ECO:0000313" key="7">
    <source>
        <dbReference type="EMBL" id="MCZ4519408.1"/>
    </source>
</evidence>
<dbReference type="PANTHER" id="PTHR43557:SF2">
    <property type="entry name" value="RIESKE DOMAIN-CONTAINING PROTEIN-RELATED"/>
    <property type="match status" value="1"/>
</dbReference>
<gene>
    <name evidence="7" type="ORF">O4220_12865</name>
</gene>
<evidence type="ECO:0000313" key="8">
    <source>
        <dbReference type="Proteomes" id="UP001081071"/>
    </source>
</evidence>
<sequence>MTNETDVMIVGGSVAAVRAAEAIMRHAPDLSVTVVSEEPQLPYERPPLSKVALTADLDLAALTYPSVAGLLEHGVRFCLDTRVTDLDIAGRRAATTEDVVEFGAAVLAIGCEPIFPPMFRDLGNVFVLRRFADATELRAAVADRTRSVAVIGAGFIGGEFAATLARDGRDVTIVDLAEKPLGRFGDRVASEYCALHRNSGVTLKLGDGVVGVEEGSDGRVLRLASGATVPADVILLGIGVRPATQWLEPSGIALDNGIDCDSTLRAAERIYAAGDVVSWPNSRFDATMRIEHWTNAAEQGRVAGINAANAVSGLPPIECRTVPYFWSDQHGVRIQFSGFVTGAEEVVESRADDGSLFVYRLGDTVTGVLAFDRRAEFVKLRALLRRTTPWDAVQAILPAGTVSV</sequence>
<protein>
    <submittedName>
        <fullName evidence="7">FAD-dependent oxidoreductase</fullName>
    </submittedName>
</protein>
<dbReference type="PRINTS" id="PR00368">
    <property type="entry name" value="FADPNR"/>
</dbReference>
<dbReference type="InterPro" id="IPR050446">
    <property type="entry name" value="FAD-oxidoreductase/Apoptosis"/>
</dbReference>
<name>A0ABT4MF05_9NOCA</name>
<dbReference type="InterPro" id="IPR028202">
    <property type="entry name" value="Reductase_C"/>
</dbReference>
<proteinExistence type="predicted"/>
<dbReference type="InterPro" id="IPR016156">
    <property type="entry name" value="FAD/NAD-linked_Rdtase_dimer_sf"/>
</dbReference>
<keyword evidence="2" id="KW-0285">Flavoprotein</keyword>
<evidence type="ECO:0000259" key="6">
    <source>
        <dbReference type="Pfam" id="PF14759"/>
    </source>
</evidence>
<dbReference type="PANTHER" id="PTHR43557">
    <property type="entry name" value="APOPTOSIS-INDUCING FACTOR 1"/>
    <property type="match status" value="1"/>
</dbReference>
<evidence type="ECO:0000256" key="1">
    <source>
        <dbReference type="ARBA" id="ARBA00001974"/>
    </source>
</evidence>
<dbReference type="Pfam" id="PF07992">
    <property type="entry name" value="Pyr_redox_2"/>
    <property type="match status" value="1"/>
</dbReference>
<feature type="domain" description="Reductase C-terminal" evidence="6">
    <location>
        <begin position="324"/>
        <end position="395"/>
    </location>
</feature>
<organism evidence="7 8">
    <name type="scientific">Rhodococcus ruber</name>
    <dbReference type="NCBI Taxonomy" id="1830"/>
    <lineage>
        <taxon>Bacteria</taxon>
        <taxon>Bacillati</taxon>
        <taxon>Actinomycetota</taxon>
        <taxon>Actinomycetes</taxon>
        <taxon>Mycobacteriales</taxon>
        <taxon>Nocardiaceae</taxon>
        <taxon>Rhodococcus</taxon>
    </lineage>
</organism>
<feature type="domain" description="FAD/NAD(P)-binding" evidence="5">
    <location>
        <begin position="6"/>
        <end position="300"/>
    </location>
</feature>
<dbReference type="Gene3D" id="3.30.390.30">
    <property type="match status" value="1"/>
</dbReference>
<dbReference type="EMBL" id="JAPWIJ010000005">
    <property type="protein sequence ID" value="MCZ4519408.1"/>
    <property type="molecule type" value="Genomic_DNA"/>
</dbReference>
<dbReference type="SUPFAM" id="SSF55424">
    <property type="entry name" value="FAD/NAD-linked reductases, dimerisation (C-terminal) domain"/>
    <property type="match status" value="1"/>
</dbReference>
<comment type="caution">
    <text evidence="7">The sequence shown here is derived from an EMBL/GenBank/DDBJ whole genome shotgun (WGS) entry which is preliminary data.</text>
</comment>
<comment type="cofactor">
    <cofactor evidence="1">
        <name>FAD</name>
        <dbReference type="ChEBI" id="CHEBI:57692"/>
    </cofactor>
</comment>
<evidence type="ECO:0000256" key="2">
    <source>
        <dbReference type="ARBA" id="ARBA00022630"/>
    </source>
</evidence>
<evidence type="ECO:0000259" key="5">
    <source>
        <dbReference type="Pfam" id="PF07992"/>
    </source>
</evidence>
<reference evidence="7" key="1">
    <citation type="submission" date="2022-12" db="EMBL/GenBank/DDBJ databases">
        <authorList>
            <person name="Krivoruchko A.V."/>
            <person name="Elkin A."/>
        </authorList>
    </citation>
    <scope>NUCLEOTIDE SEQUENCE</scope>
    <source>
        <strain evidence="7">IEGM 1391</strain>
    </source>
</reference>
<keyword evidence="3" id="KW-0274">FAD</keyword>
<keyword evidence="4" id="KW-0560">Oxidoreductase</keyword>
<dbReference type="Proteomes" id="UP001081071">
    <property type="component" value="Unassembled WGS sequence"/>
</dbReference>
<evidence type="ECO:0000256" key="4">
    <source>
        <dbReference type="ARBA" id="ARBA00023002"/>
    </source>
</evidence>
<dbReference type="InterPro" id="IPR023753">
    <property type="entry name" value="FAD/NAD-binding_dom"/>
</dbReference>